<dbReference type="Pfam" id="PF05345">
    <property type="entry name" value="He_PIG"/>
    <property type="match status" value="1"/>
</dbReference>
<dbReference type="AlphaFoldDB" id="A0A7K0EVW5"/>
<dbReference type="GO" id="GO:0005509">
    <property type="term" value="F:calcium ion binding"/>
    <property type="evidence" value="ECO:0007669"/>
    <property type="project" value="InterPro"/>
</dbReference>
<dbReference type="InterPro" id="IPR015919">
    <property type="entry name" value="Cadherin-like_sf"/>
</dbReference>
<keyword evidence="2" id="KW-1185">Reference proteome</keyword>
<protein>
    <recommendedName>
        <fullName evidence="3">Dystroglycan-type cadherin-like domain-containing protein</fullName>
    </recommendedName>
</protein>
<organism evidence="1 2">
    <name type="scientific">Larkinella terrae</name>
    <dbReference type="NCBI Taxonomy" id="2025311"/>
    <lineage>
        <taxon>Bacteria</taxon>
        <taxon>Pseudomonadati</taxon>
        <taxon>Bacteroidota</taxon>
        <taxon>Cytophagia</taxon>
        <taxon>Cytophagales</taxon>
        <taxon>Spirosomataceae</taxon>
        <taxon>Larkinella</taxon>
    </lineage>
</organism>
<dbReference type="InterPro" id="IPR013783">
    <property type="entry name" value="Ig-like_fold"/>
</dbReference>
<evidence type="ECO:0000313" key="1">
    <source>
        <dbReference type="EMBL" id="MRS65943.1"/>
    </source>
</evidence>
<dbReference type="Proteomes" id="UP000441754">
    <property type="component" value="Unassembled WGS sequence"/>
</dbReference>
<dbReference type="Gene3D" id="2.60.40.10">
    <property type="entry name" value="Immunoglobulins"/>
    <property type="match status" value="1"/>
</dbReference>
<proteinExistence type="predicted"/>
<dbReference type="EMBL" id="WJXZ01000022">
    <property type="protein sequence ID" value="MRS65943.1"/>
    <property type="molecule type" value="Genomic_DNA"/>
</dbReference>
<evidence type="ECO:0008006" key="3">
    <source>
        <dbReference type="Google" id="ProtNLM"/>
    </source>
</evidence>
<comment type="caution">
    <text evidence="1">The sequence shown here is derived from an EMBL/GenBank/DDBJ whole genome shotgun (WGS) entry which is preliminary data.</text>
</comment>
<reference evidence="1 2" key="1">
    <citation type="journal article" date="2018" name="Antonie Van Leeuwenhoek">
        <title>Larkinella terrae sp. nov., isolated from soil on Jeju Island, South Korea.</title>
        <authorList>
            <person name="Ten L.N."/>
            <person name="Jeon J."/>
            <person name="Park S.J."/>
            <person name="Park S."/>
            <person name="Lee S.Y."/>
            <person name="Kim M.K."/>
            <person name="Jung H.Y."/>
        </authorList>
    </citation>
    <scope>NUCLEOTIDE SEQUENCE [LARGE SCALE GENOMIC DNA]</scope>
    <source>
        <strain evidence="1 2">KCTC 52001</strain>
    </source>
</reference>
<dbReference type="SUPFAM" id="SSF49313">
    <property type="entry name" value="Cadherin-like"/>
    <property type="match status" value="1"/>
</dbReference>
<dbReference type="GO" id="GO:0016020">
    <property type="term" value="C:membrane"/>
    <property type="evidence" value="ECO:0007669"/>
    <property type="project" value="InterPro"/>
</dbReference>
<gene>
    <name evidence="1" type="ORF">GJJ30_31960</name>
</gene>
<dbReference type="OrthoDB" id="945721at2"/>
<evidence type="ECO:0000313" key="2">
    <source>
        <dbReference type="Proteomes" id="UP000441754"/>
    </source>
</evidence>
<accession>A0A7K0EVW5</accession>
<sequence>MPTSTTGTFAYSVYCQQGSCTSPTASFTVIVTPAPTVTGSFDGFLYGADCSSFRGWAWDRNKPNTVFSVDIYDGDTFKATLAANEFRQDLKDAGKGNGIHAFRWTIPDELKNGQVHSLSARISGSGFTLKDGPKTVQCQTGTPPANKPPVAPTVAALTAQQGVNFTTALPVFTDPEGGTLSYGLVGLPSGLTFTSGPRQINGKPDVEGVFVLTYSATDPQGATNSVSINLTVAGSTTVVTGDFEGYLDKVECGTIRGWVWDRKKPNAPLTVEFYTGSTVWGSVVANIYRVDLLNAGKGNGVHAYSFEVPTVLKDNTSRLISARVSGSNYVLKDSGKPLACSPPAPVRLSASDATDFQVTVLGNPVSDRVTVEIRGAEGQPVRLALTDLKGQPVAEQWVEKAALVERQTVLLSGQPAGLLFLRAISGSRTVTLKLLKP</sequence>
<name>A0A7K0EVW5_9BACT</name>